<organism evidence="1 2">
    <name type="scientific">Klebsiella pneumoniae</name>
    <dbReference type="NCBI Taxonomy" id="573"/>
    <lineage>
        <taxon>Bacteria</taxon>
        <taxon>Pseudomonadati</taxon>
        <taxon>Pseudomonadota</taxon>
        <taxon>Gammaproteobacteria</taxon>
        <taxon>Enterobacterales</taxon>
        <taxon>Enterobacteriaceae</taxon>
        <taxon>Klebsiella/Raoultella group</taxon>
        <taxon>Klebsiella</taxon>
        <taxon>Klebsiella pneumoniae complex</taxon>
    </lineage>
</organism>
<evidence type="ECO:0000313" key="1">
    <source>
        <dbReference type="EMBL" id="RRE43229.1"/>
    </source>
</evidence>
<sequence>MGIFDENHKKMLSAFMTLKNKCTALEKLKFHRLYVLNCNNFSFVYANSFYSHMRDICDLSILFMINEEISNATRERLCGNLLSELLVENHLRDVVSFNDKSIKISAEDFNHSLVDIENLMSQRVNQIVGSHMLDFSIAAFSAFEKWISTLYSCFSSELDERYYNSRLAKAKKLLDDYAKITEDQYKDKVVERVLKLQGTYISFPDKLNAILKMITPNSYPRDLSKDKKIIDFLRIHRNTVHNGGIYHGEPISVEYNDTNLSMTPGKPLNSNKWVQSIEFTGELVDIYTNIVASISDLPPEAYCSFQEDETALLILERVVNSYRYSELTDKKQELQLINFLEVKLNLGNEAATNFMAYLREIISHLSPEKEINIIDLLTSDLRRSPSPTIPISHA</sequence>
<dbReference type="AlphaFoldDB" id="A0A3P2EFR2"/>
<dbReference type="Proteomes" id="UP000272440">
    <property type="component" value="Unassembled WGS sequence"/>
</dbReference>
<comment type="caution">
    <text evidence="1">The sequence shown here is derived from an EMBL/GenBank/DDBJ whole genome shotgun (WGS) entry which is preliminary data.</text>
</comment>
<dbReference type="EMBL" id="RCZY01000002">
    <property type="protein sequence ID" value="RRE43229.1"/>
    <property type="molecule type" value="Genomic_DNA"/>
</dbReference>
<gene>
    <name evidence="1" type="ORF">EAO28_03905</name>
</gene>
<proteinExistence type="predicted"/>
<name>A0A3P2EFR2_KLEPN</name>
<protein>
    <submittedName>
        <fullName evidence="1">Uncharacterized protein</fullName>
    </submittedName>
</protein>
<reference evidence="1 2" key="1">
    <citation type="journal article" date="2019" name="Antimicrob. Agents Chemother.">
        <title>Applying Rapid Whole Genome Sequencing to Predict Phenotypic Antimicrobial Susceptibility Testing Results Among Carbapenem-Resistant Klebsiella pneumoniae Clinical Isolates.</title>
        <authorList>
            <person name="Tamma P.D."/>
            <person name="Fan Y."/>
            <person name="Bergman Y."/>
            <person name="Pertea G."/>
            <person name="Kazmi A."/>
            <person name="Lewis S."/>
            <person name="Carroll K.C."/>
            <person name="Schatz M.C."/>
            <person name="Timp W."/>
            <person name="Simner P.J."/>
        </authorList>
    </citation>
    <scope>NUCLEOTIDE SEQUENCE [LARGE SCALE GENOMIC DNA]</scope>
    <source>
        <strain evidence="1 2">KLPN_33</strain>
    </source>
</reference>
<evidence type="ECO:0000313" key="2">
    <source>
        <dbReference type="Proteomes" id="UP000272440"/>
    </source>
</evidence>
<dbReference type="GeneID" id="69755948"/>
<accession>A0A3P2EFR2</accession>
<dbReference type="RefSeq" id="WP_114263814.1">
    <property type="nucleotide sequence ID" value="NZ_CABFZC010000001.1"/>
</dbReference>